<evidence type="ECO:0000313" key="4">
    <source>
        <dbReference type="EMBL" id="SFC22657.1"/>
    </source>
</evidence>
<name>A0A1I1HF75_9BACT</name>
<protein>
    <submittedName>
        <fullName evidence="4">Efflux transporter, outer membrane factor (OMF) lipoprotein, NodT family</fullName>
    </submittedName>
</protein>
<dbReference type="PANTHER" id="PTHR30203:SF30">
    <property type="entry name" value="OUTER MEMBRANE PROTEIN-RELATED"/>
    <property type="match status" value="1"/>
</dbReference>
<keyword evidence="2" id="KW-0812">Transmembrane</keyword>
<keyword evidence="2" id="KW-0472">Membrane</keyword>
<dbReference type="Gene3D" id="2.20.200.10">
    <property type="entry name" value="Outer membrane efflux proteins (OEP)"/>
    <property type="match status" value="1"/>
</dbReference>
<dbReference type="STRING" id="662367.SAMN05216167_101691"/>
<dbReference type="Pfam" id="PF02321">
    <property type="entry name" value="OEP"/>
    <property type="match status" value="2"/>
</dbReference>
<dbReference type="EMBL" id="FOLQ01000001">
    <property type="protein sequence ID" value="SFC22657.1"/>
    <property type="molecule type" value="Genomic_DNA"/>
</dbReference>
<evidence type="ECO:0000256" key="2">
    <source>
        <dbReference type="RuleBase" id="RU362097"/>
    </source>
</evidence>
<accession>A0A1I1HF75</accession>
<comment type="subcellular location">
    <subcellularLocation>
        <location evidence="2">Cell membrane</location>
        <topology evidence="2">Lipid-anchor</topology>
    </subcellularLocation>
</comment>
<feature type="region of interest" description="Disordered" evidence="3">
    <location>
        <begin position="1"/>
        <end position="24"/>
    </location>
</feature>
<keyword evidence="2 4" id="KW-0449">Lipoprotein</keyword>
<dbReference type="InterPro" id="IPR003423">
    <property type="entry name" value="OMP_efflux"/>
</dbReference>
<gene>
    <name evidence="4" type="ORF">SAMN05216167_101691</name>
</gene>
<evidence type="ECO:0000313" key="5">
    <source>
        <dbReference type="Proteomes" id="UP000198598"/>
    </source>
</evidence>
<dbReference type="GO" id="GO:0005886">
    <property type="term" value="C:plasma membrane"/>
    <property type="evidence" value="ECO:0007669"/>
    <property type="project" value="UniProtKB-SubCell"/>
</dbReference>
<dbReference type="PANTHER" id="PTHR30203">
    <property type="entry name" value="OUTER MEMBRANE CATION EFFLUX PROTEIN"/>
    <property type="match status" value="1"/>
</dbReference>
<dbReference type="Proteomes" id="UP000198598">
    <property type="component" value="Unassembled WGS sequence"/>
</dbReference>
<dbReference type="GO" id="GO:0015562">
    <property type="term" value="F:efflux transmembrane transporter activity"/>
    <property type="evidence" value="ECO:0007669"/>
    <property type="project" value="InterPro"/>
</dbReference>
<dbReference type="NCBIfam" id="TIGR01845">
    <property type="entry name" value="outer_NodT"/>
    <property type="match status" value="1"/>
</dbReference>
<evidence type="ECO:0000256" key="1">
    <source>
        <dbReference type="ARBA" id="ARBA00007613"/>
    </source>
</evidence>
<dbReference type="AlphaFoldDB" id="A0A1I1HF75"/>
<keyword evidence="2" id="KW-0564">Palmitate</keyword>
<organism evidence="4 5">
    <name type="scientific">Spirosoma endophyticum</name>
    <dbReference type="NCBI Taxonomy" id="662367"/>
    <lineage>
        <taxon>Bacteria</taxon>
        <taxon>Pseudomonadati</taxon>
        <taxon>Bacteroidota</taxon>
        <taxon>Cytophagia</taxon>
        <taxon>Cytophagales</taxon>
        <taxon>Cytophagaceae</taxon>
        <taxon>Spirosoma</taxon>
    </lineage>
</organism>
<keyword evidence="5" id="KW-1185">Reference proteome</keyword>
<dbReference type="Gene3D" id="1.20.1600.10">
    <property type="entry name" value="Outer membrane efflux proteins (OEP)"/>
    <property type="match status" value="1"/>
</dbReference>
<keyword evidence="2" id="KW-1134">Transmembrane beta strand</keyword>
<dbReference type="InterPro" id="IPR010131">
    <property type="entry name" value="MdtP/NodT-like"/>
</dbReference>
<dbReference type="OrthoDB" id="9770517at2"/>
<reference evidence="4 5" key="1">
    <citation type="submission" date="2016-10" db="EMBL/GenBank/DDBJ databases">
        <authorList>
            <person name="de Groot N.N."/>
        </authorList>
    </citation>
    <scope>NUCLEOTIDE SEQUENCE [LARGE SCALE GENOMIC DNA]</scope>
    <source>
        <strain evidence="4 5">DSM 26130</strain>
    </source>
</reference>
<comment type="similarity">
    <text evidence="1 2">Belongs to the outer membrane factor (OMF) (TC 1.B.17) family.</text>
</comment>
<proteinExistence type="inferred from homology"/>
<sequence length="519" mass="57236">MAPSFINKRVTSTPNRPVGPPQKGAKNACWYRAPFWGGPTGRLGVFLIYSVLLSVSLLSSCQMPKPLLQPSARPMPVSFAGQADTLGIASQNWRNFFADAQLVQLIDTALAGNLDLRIATQRIEAARAAFDYTQGFLAPQVNAVASAGVDRYGQNTLNGVGNYDTNLSDNVRGNQVIPNPTPDYFLGARSTWEVDIWGKLRNRRKAAYLRFLASEKGRHAVITALVAEVAQYYYRLLALDGELEIIQKNINYQQNALGLVRIQKEAGRVTELAVQQFTAQLLNTRSRQGQVRQRIIENENQLNRLLGRYPQPIVRGSSLQDRELPGQVLTGIPAQMLVRRPDIQQAELDLQAANVDIDVARAEFLPSLNLTAYLGLNAFRTAVLFNPASIAAGLLGGLSGPILNRRFVKANYRQSVAQSRESLYRYQQTILTGFSDVTTNLKGVENYRSVADLQAQEVDVLEKAVTTSNDLFAGGYASYLEVITAQRSVLEAELALINTKQAQFLAITDLYRSLGGGWQ</sequence>
<evidence type="ECO:0000256" key="3">
    <source>
        <dbReference type="SAM" id="MobiDB-lite"/>
    </source>
</evidence>
<dbReference type="SUPFAM" id="SSF56954">
    <property type="entry name" value="Outer membrane efflux proteins (OEP)"/>
    <property type="match status" value="1"/>
</dbReference>